<name>A0AAJ4WCG7_9GAMM</name>
<accession>A0AAJ4WCG7</accession>
<dbReference type="Proteomes" id="UP000226420">
    <property type="component" value="Unassembled WGS sequence"/>
</dbReference>
<comment type="caution">
    <text evidence="1">The sequence shown here is derived from an EMBL/GenBank/DDBJ whole genome shotgun (WGS) entry which is preliminary data.</text>
</comment>
<dbReference type="AlphaFoldDB" id="A0AAJ4WCG7"/>
<protein>
    <submittedName>
        <fullName evidence="1">Uncharacterized protein</fullName>
    </submittedName>
</protein>
<dbReference type="EMBL" id="FOLW01000010">
    <property type="protein sequence ID" value="SFD21196.1"/>
    <property type="molecule type" value="Genomic_DNA"/>
</dbReference>
<dbReference type="RefSeq" id="WP_169052214.1">
    <property type="nucleotide sequence ID" value="NZ_FOLW01000010.1"/>
</dbReference>
<reference evidence="1 2" key="1">
    <citation type="submission" date="2016-10" db="EMBL/GenBank/DDBJ databases">
        <authorList>
            <person name="Varghese N."/>
            <person name="Submissions S."/>
        </authorList>
    </citation>
    <scope>NUCLEOTIDE SEQUENCE [LARGE SCALE GENOMIC DNA]</scope>
    <source>
        <strain evidence="1 2">DSM 5563</strain>
    </source>
</reference>
<sequence length="49" mass="5659">MLSNCDETQGIVAYLLLDRDRQIGLVDLDSRPFSDRRMLKAEITKADYL</sequence>
<organism evidence="1 2">
    <name type="scientific">Pragia fontium DSM 5563 = ATCC 49100</name>
    <dbReference type="NCBI Taxonomy" id="1122977"/>
    <lineage>
        <taxon>Bacteria</taxon>
        <taxon>Pseudomonadati</taxon>
        <taxon>Pseudomonadota</taxon>
        <taxon>Gammaproteobacteria</taxon>
        <taxon>Enterobacterales</taxon>
        <taxon>Budviciaceae</taxon>
        <taxon>Pragia</taxon>
    </lineage>
</organism>
<evidence type="ECO:0000313" key="2">
    <source>
        <dbReference type="Proteomes" id="UP000226420"/>
    </source>
</evidence>
<gene>
    <name evidence="1" type="ORF">SAMN02745723_11042</name>
</gene>
<evidence type="ECO:0000313" key="1">
    <source>
        <dbReference type="EMBL" id="SFD21196.1"/>
    </source>
</evidence>
<proteinExistence type="predicted"/>